<proteinExistence type="predicted"/>
<gene>
    <name evidence="1" type="ORF">DSO57_1009580</name>
</gene>
<reference evidence="1" key="1">
    <citation type="submission" date="2022-04" db="EMBL/GenBank/DDBJ databases">
        <title>Genome of the entomopathogenic fungus Entomophthora muscae.</title>
        <authorList>
            <person name="Elya C."/>
            <person name="Lovett B.R."/>
            <person name="Lee E."/>
            <person name="Macias A.M."/>
            <person name="Hajek A.E."/>
            <person name="De Bivort B.L."/>
            <person name="Kasson M.T."/>
            <person name="De Fine Licht H.H."/>
            <person name="Stajich J.E."/>
        </authorList>
    </citation>
    <scope>NUCLEOTIDE SEQUENCE</scope>
    <source>
        <strain evidence="1">Berkeley</strain>
    </source>
</reference>
<accession>A0ACC2TUJ1</accession>
<organism evidence="1 2">
    <name type="scientific">Entomophthora muscae</name>
    <dbReference type="NCBI Taxonomy" id="34485"/>
    <lineage>
        <taxon>Eukaryota</taxon>
        <taxon>Fungi</taxon>
        <taxon>Fungi incertae sedis</taxon>
        <taxon>Zoopagomycota</taxon>
        <taxon>Entomophthoromycotina</taxon>
        <taxon>Entomophthoromycetes</taxon>
        <taxon>Entomophthorales</taxon>
        <taxon>Entomophthoraceae</taxon>
        <taxon>Entomophthora</taxon>
    </lineage>
</organism>
<evidence type="ECO:0000313" key="2">
    <source>
        <dbReference type="Proteomes" id="UP001165960"/>
    </source>
</evidence>
<keyword evidence="2" id="KW-1185">Reference proteome</keyword>
<dbReference type="EMBL" id="QTSX02002160">
    <property type="protein sequence ID" value="KAJ9078165.1"/>
    <property type="molecule type" value="Genomic_DNA"/>
</dbReference>
<evidence type="ECO:0000313" key="1">
    <source>
        <dbReference type="EMBL" id="KAJ9078165.1"/>
    </source>
</evidence>
<dbReference type="Proteomes" id="UP001165960">
    <property type="component" value="Unassembled WGS sequence"/>
</dbReference>
<comment type="caution">
    <text evidence="1">The sequence shown here is derived from an EMBL/GenBank/DDBJ whole genome shotgun (WGS) entry which is preliminary data.</text>
</comment>
<sequence length="293" mass="31315">MRFVLALFGLCAGQSLVSWRLPGVIELNQSKGRAAESGFGLKEFMATAQHVVEQSVRGVTLSPVMCNEYFDPRSYGTIPCFGVAGGDLDKVIRKSLDVPASFSRSVHSPNSSLFNLVYLVEGDAIKAKSILQSGVDFVTLVLDGDSRCDIAYHPVEALAATIIGPGAVSITEAHARTVTHGWRVGAKASMSTSALVPIGSLDIGISTDYQGSIARTTSKTVKRDFKANLGSTCTPSLLRVSAFCKGTRAHVLYGKNTRVVTEKITTIQSKLLPNEANNGEFFTSIVGCIDYTQ</sequence>
<protein>
    <submittedName>
        <fullName evidence="1">Uncharacterized protein</fullName>
    </submittedName>
</protein>
<name>A0ACC2TUJ1_9FUNG</name>